<keyword evidence="1" id="KW-1133">Transmembrane helix</keyword>
<keyword evidence="1" id="KW-0812">Transmembrane</keyword>
<comment type="caution">
    <text evidence="2">The sequence shown here is derived from an EMBL/GenBank/DDBJ whole genome shotgun (WGS) entry which is preliminary data.</text>
</comment>
<feature type="transmembrane region" description="Helical" evidence="1">
    <location>
        <begin position="60"/>
        <end position="80"/>
    </location>
</feature>
<dbReference type="AlphaFoldDB" id="A0A2T5Q2U1"/>
<evidence type="ECO:0000313" key="3">
    <source>
        <dbReference type="Proteomes" id="UP000244083"/>
    </source>
</evidence>
<dbReference type="RefSeq" id="WP_107721716.1">
    <property type="nucleotide sequence ID" value="NZ_QAZN01000012.1"/>
</dbReference>
<evidence type="ECO:0000313" key="2">
    <source>
        <dbReference type="EMBL" id="PTV03605.1"/>
    </source>
</evidence>
<evidence type="ECO:0000256" key="1">
    <source>
        <dbReference type="SAM" id="Phobius"/>
    </source>
</evidence>
<dbReference type="Proteomes" id="UP000244083">
    <property type="component" value="Unassembled WGS sequence"/>
</dbReference>
<protein>
    <submittedName>
        <fullName evidence="2">Uncharacterized protein</fullName>
    </submittedName>
</protein>
<dbReference type="EMBL" id="QAZN01000012">
    <property type="protein sequence ID" value="PTV03605.1"/>
    <property type="molecule type" value="Genomic_DNA"/>
</dbReference>
<proteinExistence type="predicted"/>
<gene>
    <name evidence="2" type="ORF">DB325_06920</name>
</gene>
<name>A0A2T5Q2U1_LIMRT</name>
<reference evidence="3" key="1">
    <citation type="submission" date="2018-04" db="EMBL/GenBank/DDBJ databases">
        <title>Draft Genome Sequences of 10 Lactobacillus Species from 22 Commercial Probiotic Products.</title>
        <authorList>
            <person name="Gangiredla J."/>
            <person name="Barnaba T.J."/>
            <person name="Mammel M.K."/>
            <person name="Lacher D.W."/>
            <person name="Elkins C.A."/>
            <person name="Lampel K.A."/>
            <person name="Whitehouse C.A."/>
            <person name="Tartera C."/>
        </authorList>
    </citation>
    <scope>NUCLEOTIDE SEQUENCE [LARGE SCALE GENOMIC DNA]</scope>
    <source>
        <strain evidence="3">DS12_10</strain>
    </source>
</reference>
<accession>A0A2T5Q2U1</accession>
<organism evidence="2 3">
    <name type="scientific">Limosilactobacillus reuteri</name>
    <name type="common">Lactobacillus reuteri</name>
    <dbReference type="NCBI Taxonomy" id="1598"/>
    <lineage>
        <taxon>Bacteria</taxon>
        <taxon>Bacillati</taxon>
        <taxon>Bacillota</taxon>
        <taxon>Bacilli</taxon>
        <taxon>Lactobacillales</taxon>
        <taxon>Lactobacillaceae</taxon>
        <taxon>Limosilactobacillus</taxon>
    </lineage>
</organism>
<sequence length="231" mass="26372">MPTDLKNNHPILGIECPYCGRTCALGTKECPNCHHKLEDPHYTLSNNFQHSQTSAKKSKLLKITAIILVILFMVGMGWLFKNRTVTNSVLSPYIYVQINYYDKRKKILRTNYYVAKQNISNKQAQHKFVLGYLGQGKKGKKLIRNSDITIVGKRFTHNPHYQLIIKKNESYLTGPQFVTIKESSAVILSASQTTSMNPTRVPLTKIIRCRDEHQKLIHFIKISPVSISPNS</sequence>
<keyword evidence="1" id="KW-0472">Membrane</keyword>